<name>F9Y986_KETVW</name>
<feature type="transmembrane region" description="Helical" evidence="5">
    <location>
        <begin position="60"/>
        <end position="78"/>
    </location>
</feature>
<feature type="transmembrane region" description="Helical" evidence="5">
    <location>
        <begin position="90"/>
        <end position="109"/>
    </location>
</feature>
<dbReference type="GO" id="GO:0022857">
    <property type="term" value="F:transmembrane transporter activity"/>
    <property type="evidence" value="ECO:0007669"/>
    <property type="project" value="InterPro"/>
</dbReference>
<comment type="subcellular location">
    <subcellularLocation>
        <location evidence="1">Membrane</location>
        <topology evidence="1">Multi-pass membrane protein</topology>
    </subcellularLocation>
</comment>
<dbReference type="GO" id="GO:0016787">
    <property type="term" value="F:hydrolase activity"/>
    <property type="evidence" value="ECO:0007669"/>
    <property type="project" value="UniProtKB-KW"/>
</dbReference>
<evidence type="ECO:0000256" key="2">
    <source>
        <dbReference type="ARBA" id="ARBA00022692"/>
    </source>
</evidence>
<evidence type="ECO:0000256" key="5">
    <source>
        <dbReference type="SAM" id="Phobius"/>
    </source>
</evidence>
<feature type="transmembrane region" description="Helical" evidence="5">
    <location>
        <begin position="199"/>
        <end position="225"/>
    </location>
</feature>
<dbReference type="AlphaFoldDB" id="F9Y986"/>
<keyword evidence="3 5" id="KW-1133">Transmembrane helix</keyword>
<accession>F9Y986</accession>
<dbReference type="EMBL" id="CP002018">
    <property type="protein sequence ID" value="AEM41303.1"/>
    <property type="molecule type" value="Genomic_DNA"/>
</dbReference>
<evidence type="ECO:0000256" key="1">
    <source>
        <dbReference type="ARBA" id="ARBA00004141"/>
    </source>
</evidence>
<feature type="transmembrane region" description="Helical" evidence="5">
    <location>
        <begin position="29"/>
        <end position="48"/>
    </location>
</feature>
<keyword evidence="4 5" id="KW-0472">Membrane</keyword>
<dbReference type="Pfam" id="PF04172">
    <property type="entry name" value="LrgB"/>
    <property type="match status" value="1"/>
</dbReference>
<feature type="transmembrane region" description="Helical" evidence="5">
    <location>
        <begin position="141"/>
        <end position="162"/>
    </location>
</feature>
<keyword evidence="8" id="KW-1185">Reference proteome</keyword>
<keyword evidence="2 5" id="KW-0812">Transmembrane</keyword>
<evidence type="ECO:0000259" key="6">
    <source>
        <dbReference type="PROSITE" id="PS50850"/>
    </source>
</evidence>
<dbReference type="PROSITE" id="PS50850">
    <property type="entry name" value="MFS"/>
    <property type="match status" value="1"/>
</dbReference>
<proteinExistence type="predicted"/>
<dbReference type="RefSeq" id="WP_013383224.1">
    <property type="nucleotide sequence ID" value="NC_017384.1"/>
</dbReference>
<dbReference type="OrthoDB" id="9811701at2"/>
<dbReference type="PANTHER" id="PTHR30249:SF0">
    <property type="entry name" value="PLASTIDAL GLYCOLATE_GLYCERATE TRANSLOCATOR 1, CHLOROPLASTIC"/>
    <property type="match status" value="1"/>
</dbReference>
<evidence type="ECO:0000313" key="8">
    <source>
        <dbReference type="Proteomes" id="UP000000692"/>
    </source>
</evidence>
<dbReference type="KEGG" id="kvl:KVU_1464"/>
<feature type="domain" description="Major facilitator superfamily (MFS) profile" evidence="6">
    <location>
        <begin position="90"/>
        <end position="226"/>
    </location>
</feature>
<dbReference type="InterPro" id="IPR007300">
    <property type="entry name" value="CidB/LrgB"/>
</dbReference>
<dbReference type="InterPro" id="IPR020846">
    <property type="entry name" value="MFS_dom"/>
</dbReference>
<dbReference type="eggNOG" id="COG1346">
    <property type="taxonomic scope" value="Bacteria"/>
</dbReference>
<sequence>MIDLFWLTLTVGVFAGAQSLARRSGFHPVVNPVLISIAVIVAILLVTGTDYQTYLDGAQMIAYLLGPATVAIAVSLFRARRLIRQQALPVLGALAVGAPVGAASGWLIASAMGVDPAMALSFVPKSITAGIAVGVSEAIGGLPSLTVALAIITGVLGAVVAGPLMNRIGLRDPAARGFAMGVSAHGIATARAMQVSAVAGAFAGLGMALNGLATAVVVPLVFTLLG</sequence>
<dbReference type="PANTHER" id="PTHR30249">
    <property type="entry name" value="PUTATIVE SEROTONIN TRANSPORTER"/>
    <property type="match status" value="1"/>
</dbReference>
<dbReference type="GO" id="GO:0016020">
    <property type="term" value="C:membrane"/>
    <property type="evidence" value="ECO:0007669"/>
    <property type="project" value="UniProtKB-SubCell"/>
</dbReference>
<protein>
    <submittedName>
        <fullName evidence="7">Murein hydrolase, putative lrgB-like protein protein (LrgB)</fullName>
    </submittedName>
</protein>
<evidence type="ECO:0000256" key="3">
    <source>
        <dbReference type="ARBA" id="ARBA00022989"/>
    </source>
</evidence>
<evidence type="ECO:0000256" key="4">
    <source>
        <dbReference type="ARBA" id="ARBA00023136"/>
    </source>
</evidence>
<dbReference type="HOGENOM" id="CLU_082099_0_1_5"/>
<gene>
    <name evidence="7" type="primary">lrgB</name>
    <name evidence="7" type="ordered locus">KVU_1464</name>
</gene>
<dbReference type="PATRIC" id="fig|759362.5.peg.1510"/>
<evidence type="ECO:0000313" key="7">
    <source>
        <dbReference type="EMBL" id="AEM41303.1"/>
    </source>
</evidence>
<keyword evidence="7" id="KW-0378">Hydrolase</keyword>
<dbReference type="Proteomes" id="UP000000692">
    <property type="component" value="Chromosome"/>
</dbReference>
<organism evidence="7 8">
    <name type="scientific">Ketogulonicigenium vulgare (strain WSH-001)</name>
    <dbReference type="NCBI Taxonomy" id="759362"/>
    <lineage>
        <taxon>Bacteria</taxon>
        <taxon>Pseudomonadati</taxon>
        <taxon>Pseudomonadota</taxon>
        <taxon>Alphaproteobacteria</taxon>
        <taxon>Rhodobacterales</taxon>
        <taxon>Roseobacteraceae</taxon>
        <taxon>Ketogulonicigenium</taxon>
    </lineage>
</organism>
<reference evidence="7 8" key="1">
    <citation type="journal article" date="2011" name="J. Bacteriol.">
        <title>Complete genome sequence of the industrial strain Ketogulonicigenium vulgare WSH-001.</title>
        <authorList>
            <person name="Liu L."/>
            <person name="Li Y."/>
            <person name="Zhang J."/>
            <person name="Zhou Z."/>
            <person name="Liu J."/>
            <person name="Li X."/>
            <person name="Zhou J."/>
            <person name="Du G."/>
            <person name="Wang L."/>
            <person name="Chen J."/>
        </authorList>
    </citation>
    <scope>NUCLEOTIDE SEQUENCE [LARGE SCALE GENOMIC DNA]</scope>
    <source>
        <strain evidence="7 8">WSH-001</strain>
    </source>
</reference>